<keyword evidence="3" id="KW-1185">Reference proteome</keyword>
<evidence type="ECO:0000256" key="1">
    <source>
        <dbReference type="SAM" id="MobiDB-lite"/>
    </source>
</evidence>
<evidence type="ECO:0008006" key="4">
    <source>
        <dbReference type="Google" id="ProtNLM"/>
    </source>
</evidence>
<dbReference type="EMBL" id="CADIKH010000102">
    <property type="protein sequence ID" value="CAB3774236.1"/>
    <property type="molecule type" value="Genomic_DNA"/>
</dbReference>
<sequence length="202" mass="22357">MPGAHTPVETTSLPACRRHLGRIKPLALGKNHPQDTRILVGNRNEGLSVPHPPGQSDDPAGQTILPPPVSSHRHPGALEQLPHGGQPCCCRSHTDLVTRPSRSFPPLLFCLGASPRRASSVRHDDKMARQKSNRRWCFDGFEFRYDDGKPLRVTFALDCCDREAMNWVTMASRHSGNVMRDVMLAAAVKQRFGNVLKAPCEN</sequence>
<dbReference type="AlphaFoldDB" id="A0A6J5FAK6"/>
<dbReference type="Proteomes" id="UP000494363">
    <property type="component" value="Unassembled WGS sequence"/>
</dbReference>
<protein>
    <recommendedName>
        <fullName evidence="4">Integrase catalytic domain-containing protein</fullName>
    </recommendedName>
</protein>
<gene>
    <name evidence="2" type="ORF">LMG29542_07658</name>
</gene>
<organism evidence="2 3">
    <name type="scientific">Paraburkholderia humisilvae</name>
    <dbReference type="NCBI Taxonomy" id="627669"/>
    <lineage>
        <taxon>Bacteria</taxon>
        <taxon>Pseudomonadati</taxon>
        <taxon>Pseudomonadota</taxon>
        <taxon>Betaproteobacteria</taxon>
        <taxon>Burkholderiales</taxon>
        <taxon>Burkholderiaceae</taxon>
        <taxon>Paraburkholderia</taxon>
    </lineage>
</organism>
<evidence type="ECO:0000313" key="2">
    <source>
        <dbReference type="EMBL" id="CAB3774236.1"/>
    </source>
</evidence>
<proteinExistence type="predicted"/>
<evidence type="ECO:0000313" key="3">
    <source>
        <dbReference type="Proteomes" id="UP000494363"/>
    </source>
</evidence>
<feature type="region of interest" description="Disordered" evidence="1">
    <location>
        <begin position="43"/>
        <end position="77"/>
    </location>
</feature>
<accession>A0A6J5FAK6</accession>
<reference evidence="2 3" key="1">
    <citation type="submission" date="2020-04" db="EMBL/GenBank/DDBJ databases">
        <authorList>
            <person name="De Canck E."/>
        </authorList>
    </citation>
    <scope>NUCLEOTIDE SEQUENCE [LARGE SCALE GENOMIC DNA]</scope>
    <source>
        <strain evidence="2 3">LMG 29542</strain>
    </source>
</reference>
<name>A0A6J5FAK6_9BURK</name>